<comment type="caution">
    <text evidence="2">The sequence shown here is derived from an EMBL/GenBank/DDBJ whole genome shotgun (WGS) entry which is preliminary data.</text>
</comment>
<dbReference type="AlphaFoldDB" id="A0AAV9EE96"/>
<organism evidence="2 3">
    <name type="scientific">Acorus calamus</name>
    <name type="common">Sweet flag</name>
    <dbReference type="NCBI Taxonomy" id="4465"/>
    <lineage>
        <taxon>Eukaryota</taxon>
        <taxon>Viridiplantae</taxon>
        <taxon>Streptophyta</taxon>
        <taxon>Embryophyta</taxon>
        <taxon>Tracheophyta</taxon>
        <taxon>Spermatophyta</taxon>
        <taxon>Magnoliopsida</taxon>
        <taxon>Liliopsida</taxon>
        <taxon>Acoraceae</taxon>
        <taxon>Acorus</taxon>
    </lineage>
</organism>
<accession>A0AAV9EE96</accession>
<reference evidence="2" key="2">
    <citation type="submission" date="2023-06" db="EMBL/GenBank/DDBJ databases">
        <authorList>
            <person name="Ma L."/>
            <person name="Liu K.-W."/>
            <person name="Li Z."/>
            <person name="Hsiao Y.-Y."/>
            <person name="Qi Y."/>
            <person name="Fu T."/>
            <person name="Tang G."/>
            <person name="Zhang D."/>
            <person name="Sun W.-H."/>
            <person name="Liu D.-K."/>
            <person name="Li Y."/>
            <person name="Chen G.-Z."/>
            <person name="Liu X.-D."/>
            <person name="Liao X.-Y."/>
            <person name="Jiang Y.-T."/>
            <person name="Yu X."/>
            <person name="Hao Y."/>
            <person name="Huang J."/>
            <person name="Zhao X.-W."/>
            <person name="Ke S."/>
            <person name="Chen Y.-Y."/>
            <person name="Wu W.-L."/>
            <person name="Hsu J.-L."/>
            <person name="Lin Y.-F."/>
            <person name="Huang M.-D."/>
            <person name="Li C.-Y."/>
            <person name="Huang L."/>
            <person name="Wang Z.-W."/>
            <person name="Zhao X."/>
            <person name="Zhong W.-Y."/>
            <person name="Peng D.-H."/>
            <person name="Ahmad S."/>
            <person name="Lan S."/>
            <person name="Zhang J.-S."/>
            <person name="Tsai W.-C."/>
            <person name="Van De Peer Y."/>
            <person name="Liu Z.-J."/>
        </authorList>
    </citation>
    <scope>NUCLEOTIDE SEQUENCE</scope>
    <source>
        <strain evidence="2">CP</strain>
        <tissue evidence="2">Leaves</tissue>
    </source>
</reference>
<evidence type="ECO:0000313" key="2">
    <source>
        <dbReference type="EMBL" id="KAK1311517.1"/>
    </source>
</evidence>
<dbReference type="Proteomes" id="UP001180020">
    <property type="component" value="Unassembled WGS sequence"/>
</dbReference>
<keyword evidence="3" id="KW-1185">Reference proteome</keyword>
<evidence type="ECO:0000259" key="1">
    <source>
        <dbReference type="PROSITE" id="PS50245"/>
    </source>
</evidence>
<dbReference type="InterPro" id="IPR000938">
    <property type="entry name" value="CAP-Gly_domain"/>
</dbReference>
<evidence type="ECO:0000313" key="3">
    <source>
        <dbReference type="Proteomes" id="UP001180020"/>
    </source>
</evidence>
<sequence length="111" mass="12235">MRVHIAGDPRRIGTVRYVGVDWDGDDDGKQDGSVAGVRYFAPGLPDPGRSSGRGACAEGYRFTRRSSADTEDTIPRKKKDFSLAFECFQIEEEAYFNQGSLKIGLRGVTLD</sequence>
<name>A0AAV9EE96_ACOCL</name>
<proteinExistence type="predicted"/>
<dbReference type="PROSITE" id="PS50245">
    <property type="entry name" value="CAP_GLY_2"/>
    <property type="match status" value="1"/>
</dbReference>
<dbReference type="SUPFAM" id="SSF74924">
    <property type="entry name" value="Cap-Gly domain"/>
    <property type="match status" value="1"/>
</dbReference>
<protein>
    <recommendedName>
        <fullName evidence="1">CAP-Gly domain-containing protein</fullName>
    </recommendedName>
</protein>
<feature type="domain" description="CAP-Gly" evidence="1">
    <location>
        <begin position="17"/>
        <end position="48"/>
    </location>
</feature>
<dbReference type="EMBL" id="JAUJYO010000008">
    <property type="protein sequence ID" value="KAK1311517.1"/>
    <property type="molecule type" value="Genomic_DNA"/>
</dbReference>
<reference evidence="2" key="1">
    <citation type="journal article" date="2023" name="Nat. Commun.">
        <title>Diploid and tetraploid genomes of Acorus and the evolution of monocots.</title>
        <authorList>
            <person name="Ma L."/>
            <person name="Liu K.W."/>
            <person name="Li Z."/>
            <person name="Hsiao Y.Y."/>
            <person name="Qi Y."/>
            <person name="Fu T."/>
            <person name="Tang G.D."/>
            <person name="Zhang D."/>
            <person name="Sun W.H."/>
            <person name="Liu D.K."/>
            <person name="Li Y."/>
            <person name="Chen G.Z."/>
            <person name="Liu X.D."/>
            <person name="Liao X.Y."/>
            <person name="Jiang Y.T."/>
            <person name="Yu X."/>
            <person name="Hao Y."/>
            <person name="Huang J."/>
            <person name="Zhao X.W."/>
            <person name="Ke S."/>
            <person name="Chen Y.Y."/>
            <person name="Wu W.L."/>
            <person name="Hsu J.L."/>
            <person name="Lin Y.F."/>
            <person name="Huang M.D."/>
            <person name="Li C.Y."/>
            <person name="Huang L."/>
            <person name="Wang Z.W."/>
            <person name="Zhao X."/>
            <person name="Zhong W.Y."/>
            <person name="Peng D.H."/>
            <person name="Ahmad S."/>
            <person name="Lan S."/>
            <person name="Zhang J.S."/>
            <person name="Tsai W.C."/>
            <person name="Van de Peer Y."/>
            <person name="Liu Z.J."/>
        </authorList>
    </citation>
    <scope>NUCLEOTIDE SEQUENCE</scope>
    <source>
        <strain evidence="2">CP</strain>
    </source>
</reference>
<gene>
    <name evidence="2" type="ORF">QJS10_CPA08g00878</name>
</gene>
<dbReference type="InterPro" id="IPR036859">
    <property type="entry name" value="CAP-Gly_dom_sf"/>
</dbReference>
<dbReference type="Gene3D" id="2.30.30.190">
    <property type="entry name" value="CAP Gly-rich-like domain"/>
    <property type="match status" value="1"/>
</dbReference>